<evidence type="ECO:0000313" key="1">
    <source>
        <dbReference type="EMBL" id="PQD95471.1"/>
    </source>
</evidence>
<dbReference type="Proteomes" id="UP000239663">
    <property type="component" value="Unassembled WGS sequence"/>
</dbReference>
<dbReference type="OrthoDB" id="2923064at2"/>
<dbReference type="Pfam" id="PF10949">
    <property type="entry name" value="DUF2777"/>
    <property type="match status" value="1"/>
</dbReference>
<comment type="caution">
    <text evidence="1">The sequence shown here is derived from an EMBL/GenBank/DDBJ whole genome shotgun (WGS) entry which is preliminary data.</text>
</comment>
<organism evidence="1 2">
    <name type="scientific">Pradoshia eiseniae</name>
    <dbReference type="NCBI Taxonomy" id="2064768"/>
    <lineage>
        <taxon>Bacteria</taxon>
        <taxon>Bacillati</taxon>
        <taxon>Bacillota</taxon>
        <taxon>Bacilli</taxon>
        <taxon>Bacillales</taxon>
        <taxon>Bacillaceae</taxon>
        <taxon>Pradoshia</taxon>
    </lineage>
</organism>
<protein>
    <submittedName>
        <fullName evidence="1">DUF2777 domain-containing protein</fullName>
    </submittedName>
</protein>
<accession>A0A2S7N059</accession>
<keyword evidence="2" id="KW-1185">Reference proteome</keyword>
<name>A0A2S7N059_9BACI</name>
<dbReference type="EMBL" id="PKOZ01000004">
    <property type="protein sequence ID" value="PQD95471.1"/>
    <property type="molecule type" value="Genomic_DNA"/>
</dbReference>
<reference evidence="1 2" key="1">
    <citation type="submission" date="2017-12" db="EMBL/GenBank/DDBJ databases">
        <title>Taxonomic description and draft genome of Pradoshia cofamensis Gen. nov., sp. nov., a thermotolerant bacillale isolated from anterior gut of earthworm Eisenia fetida.</title>
        <authorList>
            <person name="Saha T."/>
            <person name="Chakraborty R."/>
        </authorList>
    </citation>
    <scope>NUCLEOTIDE SEQUENCE [LARGE SCALE GENOMIC DNA]</scope>
    <source>
        <strain evidence="1 2">EAG3</strain>
    </source>
</reference>
<dbReference type="AlphaFoldDB" id="A0A2S7N059"/>
<proteinExistence type="predicted"/>
<evidence type="ECO:0000313" key="2">
    <source>
        <dbReference type="Proteomes" id="UP000239663"/>
    </source>
</evidence>
<sequence>MNNQLRTQLLNAQKRAHTEGVFENINDQWVFFDEETDEAYPLEEYMNNEISIFRNNRWRKGILVEDGKLLCGSELIFIMDEDRVRIKKNLLYSLERLLDELYDDTFYHFITALNGMDFSIYDCIYGYNQLSFITSDSLSGTNFYIFDNGEYICSVHHHFNQKEKDHNRFEFTLNTGKKVLIEKLLS</sequence>
<gene>
    <name evidence="1" type="ORF">CYL18_09305</name>
</gene>
<dbReference type="RefSeq" id="WP_104849226.1">
    <property type="nucleotide sequence ID" value="NZ_PKOZ01000004.1"/>
</dbReference>
<dbReference type="InterPro" id="IPR024488">
    <property type="entry name" value="DUF2777"/>
</dbReference>